<evidence type="ECO:0000256" key="2">
    <source>
        <dbReference type="PROSITE-ProRule" id="PRU00284"/>
    </source>
</evidence>
<accession>C8W6M1</accession>
<dbReference type="PANTHER" id="PTHR32089">
    <property type="entry name" value="METHYL-ACCEPTING CHEMOTAXIS PROTEIN MCPB"/>
    <property type="match status" value="1"/>
</dbReference>
<dbReference type="GO" id="GO:0007165">
    <property type="term" value="P:signal transduction"/>
    <property type="evidence" value="ECO:0007669"/>
    <property type="project" value="UniProtKB-KW"/>
</dbReference>
<protein>
    <submittedName>
        <fullName evidence="4">Methyl-accepting chemotaxis sensory transducer</fullName>
    </submittedName>
</protein>
<dbReference type="EMBL" id="CP001720">
    <property type="protein sequence ID" value="ACV64130.1"/>
    <property type="molecule type" value="Genomic_DNA"/>
</dbReference>
<keyword evidence="1 2" id="KW-0807">Transducer</keyword>
<proteinExistence type="predicted"/>
<reference evidence="4 5" key="1">
    <citation type="journal article" date="2009" name="Stand. Genomic Sci.">
        <title>Complete genome sequence of Desulfotomaculum acetoxidans type strain (5575).</title>
        <authorList>
            <person name="Spring S."/>
            <person name="Lapidus A."/>
            <person name="Schroder M."/>
            <person name="Gleim D."/>
            <person name="Sims D."/>
            <person name="Meincke L."/>
            <person name="Glavina Del Rio T."/>
            <person name="Tice H."/>
            <person name="Copeland A."/>
            <person name="Cheng J.F."/>
            <person name="Lucas S."/>
            <person name="Chen F."/>
            <person name="Nolan M."/>
            <person name="Bruce D."/>
            <person name="Goodwin L."/>
            <person name="Pitluck S."/>
            <person name="Ivanova N."/>
            <person name="Mavromatis K."/>
            <person name="Mikhailova N."/>
            <person name="Pati A."/>
            <person name="Chen A."/>
            <person name="Palaniappan K."/>
            <person name="Land M."/>
            <person name="Hauser L."/>
            <person name="Chang Y.J."/>
            <person name="Jeffries C.D."/>
            <person name="Chain P."/>
            <person name="Saunders E."/>
            <person name="Brettin T."/>
            <person name="Detter J.C."/>
            <person name="Goker M."/>
            <person name="Bristow J."/>
            <person name="Eisen J.A."/>
            <person name="Markowitz V."/>
            <person name="Hugenholtz P."/>
            <person name="Kyrpides N.C."/>
            <person name="Klenk H.P."/>
            <person name="Han C."/>
        </authorList>
    </citation>
    <scope>NUCLEOTIDE SEQUENCE [LARGE SCALE GENOMIC DNA]</scope>
    <source>
        <strain evidence="5">ATCC 49208 / DSM 771 / VKM B-1644</strain>
    </source>
</reference>
<dbReference type="HOGENOM" id="CLU_043276_0_0_9"/>
<gene>
    <name evidence="4" type="ordered locus">Dtox_3406</name>
</gene>
<dbReference type="OrthoDB" id="3192at2"/>
<dbReference type="eggNOG" id="COG0840">
    <property type="taxonomic scope" value="Bacteria"/>
</dbReference>
<dbReference type="SUPFAM" id="SSF58104">
    <property type="entry name" value="Methyl-accepting chemotaxis protein (MCP) signaling domain"/>
    <property type="match status" value="1"/>
</dbReference>
<dbReference type="AlphaFoldDB" id="C8W6M1"/>
<evidence type="ECO:0000259" key="3">
    <source>
        <dbReference type="PROSITE" id="PS50111"/>
    </source>
</evidence>
<evidence type="ECO:0000313" key="4">
    <source>
        <dbReference type="EMBL" id="ACV64130.1"/>
    </source>
</evidence>
<dbReference type="SMART" id="SM00283">
    <property type="entry name" value="MA"/>
    <property type="match status" value="1"/>
</dbReference>
<dbReference type="STRING" id="485916.Dtox_3406"/>
<dbReference type="PROSITE" id="PS50111">
    <property type="entry name" value="CHEMOTAXIS_TRANSDUC_2"/>
    <property type="match status" value="1"/>
</dbReference>
<evidence type="ECO:0000256" key="1">
    <source>
        <dbReference type="ARBA" id="ARBA00023224"/>
    </source>
</evidence>
<dbReference type="KEGG" id="dae:Dtox_3406"/>
<dbReference type="Gene3D" id="1.10.287.950">
    <property type="entry name" value="Methyl-accepting chemotaxis protein"/>
    <property type="match status" value="1"/>
</dbReference>
<dbReference type="RefSeq" id="WP_015758820.1">
    <property type="nucleotide sequence ID" value="NC_013216.1"/>
</dbReference>
<evidence type="ECO:0000313" key="5">
    <source>
        <dbReference type="Proteomes" id="UP000002217"/>
    </source>
</evidence>
<dbReference type="Pfam" id="PF00015">
    <property type="entry name" value="MCPsignal"/>
    <property type="match status" value="1"/>
</dbReference>
<dbReference type="Proteomes" id="UP000002217">
    <property type="component" value="Chromosome"/>
</dbReference>
<dbReference type="InterPro" id="IPR004089">
    <property type="entry name" value="MCPsignal_dom"/>
</dbReference>
<dbReference type="PANTHER" id="PTHR32089:SF112">
    <property type="entry name" value="LYSOZYME-LIKE PROTEIN-RELATED"/>
    <property type="match status" value="1"/>
</dbReference>
<sequence length="275" mass="30006">MDISWSDIINSSKCFKLIWGAEVAISITDLKEFKYYEPGIAINHNVKKGDLIKPGSLTDRVIKNQSRIVDKITDINIYGFAYVGKAAPIFTDNRKMIGTIGIFMPITTYEALLEHADKLLISLDTVNNSTTNLSSASQELASVTVDLSNEVDTINNNIRQTDMVLNLIKEISSQTHLLGLNAAIEAARAGDLGRGFNVVAGEIRKLASRTNGSIKEVADILLKITSAIQELDQHINQISTIAEEQASSMEEVAISIEGCQGISNKLKEIAAELVK</sequence>
<name>C8W6M1_DESAS</name>
<organism evidence="4 5">
    <name type="scientific">Desulfofarcimen acetoxidans (strain ATCC 49208 / DSM 771 / KCTC 5769 / VKM B-1644 / 5575)</name>
    <name type="common">Desulfotomaculum acetoxidans</name>
    <dbReference type="NCBI Taxonomy" id="485916"/>
    <lineage>
        <taxon>Bacteria</taxon>
        <taxon>Bacillati</taxon>
        <taxon>Bacillota</taxon>
        <taxon>Clostridia</taxon>
        <taxon>Eubacteriales</taxon>
        <taxon>Peptococcaceae</taxon>
        <taxon>Desulfofarcimen</taxon>
    </lineage>
</organism>
<feature type="domain" description="Methyl-accepting transducer" evidence="3">
    <location>
        <begin position="146"/>
        <end position="275"/>
    </location>
</feature>
<keyword evidence="5" id="KW-1185">Reference proteome</keyword>
<dbReference type="GO" id="GO:0016020">
    <property type="term" value="C:membrane"/>
    <property type="evidence" value="ECO:0007669"/>
    <property type="project" value="InterPro"/>
</dbReference>